<dbReference type="AlphaFoldDB" id="A0A402B828"/>
<evidence type="ECO:0000259" key="6">
    <source>
        <dbReference type="PROSITE" id="PS51900"/>
    </source>
</evidence>
<sequence length="379" mass="43308">MGKRANGEGTVYRRKDGRWTASITIGQGRRKYLYVATQKEAIKAIKEINNLKDQGVILASKDQTVAFFLETWLQDTAQPRLRPRTYIRYQQMIQRQIIPAIGNVKLQQLSPQHLYRLYNGELHKGYAPQTVKHVHRLLHRALHDALRWGLVVRNVCDAVDAPRVPRSEMQVLNAEQAKHFLCIAQRDPLEALYVLALTTGMRQGELLGLKWADLSSDMKKLQVRRTIARIGKLGFVVDEPKTAKSRRNIYLTDIAIDALKRHRVHQHEQRLQMGAAWNDHDWIFCNQLGNPLEASNIMRRSFKPLLQKAGLPMIRFHDLRHSAATLLLTMDVHPKIVQELLGHSTITMTLDTYSHVLPSLQAQAVTRLNGLFTTSASGH</sequence>
<dbReference type="InterPro" id="IPR011010">
    <property type="entry name" value="DNA_brk_join_enz"/>
</dbReference>
<evidence type="ECO:0000313" key="8">
    <source>
        <dbReference type="Proteomes" id="UP000287171"/>
    </source>
</evidence>
<proteinExistence type="predicted"/>
<dbReference type="GO" id="GO:0015074">
    <property type="term" value="P:DNA integration"/>
    <property type="evidence" value="ECO:0007669"/>
    <property type="project" value="UniProtKB-KW"/>
</dbReference>
<evidence type="ECO:0000313" key="7">
    <source>
        <dbReference type="EMBL" id="GCE27531.1"/>
    </source>
</evidence>
<keyword evidence="2 4" id="KW-0238">DNA-binding</keyword>
<protein>
    <submittedName>
        <fullName evidence="7">Site-specific integrase</fullName>
    </submittedName>
</protein>
<dbReference type="RefSeq" id="WP_126627868.1">
    <property type="nucleotide sequence ID" value="NZ_BIFT01000001.1"/>
</dbReference>
<dbReference type="InterPro" id="IPR002104">
    <property type="entry name" value="Integrase_catalytic"/>
</dbReference>
<dbReference type="GO" id="GO:0003677">
    <property type="term" value="F:DNA binding"/>
    <property type="evidence" value="ECO:0007669"/>
    <property type="project" value="UniProtKB-UniRule"/>
</dbReference>
<dbReference type="InterPro" id="IPR044068">
    <property type="entry name" value="CB"/>
</dbReference>
<dbReference type="Gene3D" id="1.10.150.130">
    <property type="match status" value="1"/>
</dbReference>
<feature type="domain" description="Tyr recombinase" evidence="5">
    <location>
        <begin position="167"/>
        <end position="366"/>
    </location>
</feature>
<dbReference type="InterPro" id="IPR013762">
    <property type="entry name" value="Integrase-like_cat_sf"/>
</dbReference>
<dbReference type="InterPro" id="IPR004107">
    <property type="entry name" value="Integrase_SAM-like_N"/>
</dbReference>
<dbReference type="InterPro" id="IPR010998">
    <property type="entry name" value="Integrase_recombinase_N"/>
</dbReference>
<dbReference type="InterPro" id="IPR050090">
    <property type="entry name" value="Tyrosine_recombinase_XerCD"/>
</dbReference>
<evidence type="ECO:0000256" key="1">
    <source>
        <dbReference type="ARBA" id="ARBA00022908"/>
    </source>
</evidence>
<dbReference type="PROSITE" id="PS51898">
    <property type="entry name" value="TYR_RECOMBINASE"/>
    <property type="match status" value="1"/>
</dbReference>
<dbReference type="PANTHER" id="PTHR30349:SF91">
    <property type="entry name" value="INTA PROTEIN"/>
    <property type="match status" value="1"/>
</dbReference>
<gene>
    <name evidence="7" type="ORF">KDA_30150</name>
</gene>
<evidence type="ECO:0000256" key="2">
    <source>
        <dbReference type="ARBA" id="ARBA00023125"/>
    </source>
</evidence>
<feature type="domain" description="Core-binding (CB)" evidence="6">
    <location>
        <begin position="63"/>
        <end position="146"/>
    </location>
</feature>
<dbReference type="SUPFAM" id="SSF56349">
    <property type="entry name" value="DNA breaking-rejoining enzymes"/>
    <property type="match status" value="1"/>
</dbReference>
<dbReference type="Proteomes" id="UP000287171">
    <property type="component" value="Unassembled WGS sequence"/>
</dbReference>
<dbReference type="CDD" id="cd01189">
    <property type="entry name" value="INT_ICEBs1_C_like"/>
    <property type="match status" value="1"/>
</dbReference>
<evidence type="ECO:0000256" key="3">
    <source>
        <dbReference type="ARBA" id="ARBA00023172"/>
    </source>
</evidence>
<keyword evidence="8" id="KW-1185">Reference proteome</keyword>
<dbReference type="Gene3D" id="1.10.443.10">
    <property type="entry name" value="Intergrase catalytic core"/>
    <property type="match status" value="1"/>
</dbReference>
<dbReference type="Pfam" id="PF00589">
    <property type="entry name" value="Phage_integrase"/>
    <property type="match status" value="1"/>
</dbReference>
<dbReference type="PROSITE" id="PS51900">
    <property type="entry name" value="CB"/>
    <property type="match status" value="1"/>
</dbReference>
<evidence type="ECO:0000256" key="4">
    <source>
        <dbReference type="PROSITE-ProRule" id="PRU01248"/>
    </source>
</evidence>
<evidence type="ECO:0000259" key="5">
    <source>
        <dbReference type="PROSITE" id="PS51898"/>
    </source>
</evidence>
<dbReference type="OrthoDB" id="156970at2"/>
<organism evidence="7 8">
    <name type="scientific">Dictyobacter alpinus</name>
    <dbReference type="NCBI Taxonomy" id="2014873"/>
    <lineage>
        <taxon>Bacteria</taxon>
        <taxon>Bacillati</taxon>
        <taxon>Chloroflexota</taxon>
        <taxon>Ktedonobacteria</taxon>
        <taxon>Ktedonobacterales</taxon>
        <taxon>Dictyobacteraceae</taxon>
        <taxon>Dictyobacter</taxon>
    </lineage>
</organism>
<accession>A0A402B828</accession>
<name>A0A402B828_9CHLR</name>
<comment type="caution">
    <text evidence="7">The sequence shown here is derived from an EMBL/GenBank/DDBJ whole genome shotgun (WGS) entry which is preliminary data.</text>
</comment>
<dbReference type="Pfam" id="PF14659">
    <property type="entry name" value="Phage_int_SAM_3"/>
    <property type="match status" value="1"/>
</dbReference>
<dbReference type="EMBL" id="BIFT01000001">
    <property type="protein sequence ID" value="GCE27531.1"/>
    <property type="molecule type" value="Genomic_DNA"/>
</dbReference>
<dbReference type="PANTHER" id="PTHR30349">
    <property type="entry name" value="PHAGE INTEGRASE-RELATED"/>
    <property type="match status" value="1"/>
</dbReference>
<dbReference type="GO" id="GO:0006310">
    <property type="term" value="P:DNA recombination"/>
    <property type="evidence" value="ECO:0007669"/>
    <property type="project" value="UniProtKB-KW"/>
</dbReference>
<keyword evidence="1" id="KW-0229">DNA integration</keyword>
<keyword evidence="3" id="KW-0233">DNA recombination</keyword>
<reference evidence="8" key="1">
    <citation type="submission" date="2018-12" db="EMBL/GenBank/DDBJ databases">
        <title>Tengunoibacter tsumagoiensis gen. nov., sp. nov., Dictyobacter kobayashii sp. nov., D. alpinus sp. nov., and D. joshuensis sp. nov. and description of Dictyobacteraceae fam. nov. within the order Ktedonobacterales isolated from Tengu-no-mugimeshi.</title>
        <authorList>
            <person name="Wang C.M."/>
            <person name="Zheng Y."/>
            <person name="Sakai Y."/>
            <person name="Toyoda A."/>
            <person name="Minakuchi Y."/>
            <person name="Abe K."/>
            <person name="Yokota A."/>
            <person name="Yabe S."/>
        </authorList>
    </citation>
    <scope>NUCLEOTIDE SEQUENCE [LARGE SCALE GENOMIC DNA]</scope>
    <source>
        <strain evidence="8">Uno16</strain>
    </source>
</reference>